<evidence type="ECO:0000256" key="2">
    <source>
        <dbReference type="SAM" id="Coils"/>
    </source>
</evidence>
<dbReference type="PANTHER" id="PTHR14882">
    <property type="entry name" value="COILED-COIL DOMAIN-CONTAINING 74A"/>
    <property type="match status" value="1"/>
</dbReference>
<feature type="domain" description="Coiled coil protein 74 C-terminal" evidence="4">
    <location>
        <begin position="131"/>
        <end position="239"/>
    </location>
</feature>
<protein>
    <submittedName>
        <fullName evidence="5">Uncharacterized protein</fullName>
    </submittedName>
</protein>
<dbReference type="InterPro" id="IPR039496">
    <property type="entry name" value="CCDC92/74_N"/>
</dbReference>
<evidence type="ECO:0000313" key="6">
    <source>
        <dbReference type="Proteomes" id="UP001501920"/>
    </source>
</evidence>
<name>A0A3B4BVZ9_PYGNA</name>
<dbReference type="Ensembl" id="ENSPNAT00000010021.2">
    <property type="protein sequence ID" value="ENSPNAP00000002680.1"/>
    <property type="gene ID" value="ENSPNAG00000009045.2"/>
</dbReference>
<dbReference type="Proteomes" id="UP001501920">
    <property type="component" value="Chromosome 16"/>
</dbReference>
<evidence type="ECO:0000259" key="3">
    <source>
        <dbReference type="Pfam" id="PF14916"/>
    </source>
</evidence>
<feature type="coiled-coil region" evidence="2">
    <location>
        <begin position="5"/>
        <end position="43"/>
    </location>
</feature>
<reference evidence="5 6" key="1">
    <citation type="submission" date="2020-10" db="EMBL/GenBank/DDBJ databases">
        <title>Pygocentrus nattereri (red-bellied piranha) genome, fPygNat1, primary haplotype.</title>
        <authorList>
            <person name="Myers G."/>
            <person name="Meyer A."/>
            <person name="Karagic N."/>
            <person name="Pippel M."/>
            <person name="Winkler S."/>
            <person name="Tracey A."/>
            <person name="Wood J."/>
            <person name="Formenti G."/>
            <person name="Howe K."/>
            <person name="Fedrigo O."/>
            <person name="Jarvis E.D."/>
        </authorList>
    </citation>
    <scope>NUCLEOTIDE SEQUENCE [LARGE SCALE GENOMIC DNA]</scope>
</reference>
<evidence type="ECO:0000259" key="4">
    <source>
        <dbReference type="Pfam" id="PF14917"/>
    </source>
</evidence>
<reference evidence="5" key="2">
    <citation type="submission" date="2025-08" db="UniProtKB">
        <authorList>
            <consortium name="Ensembl"/>
        </authorList>
    </citation>
    <scope>IDENTIFICATION</scope>
</reference>
<keyword evidence="1 2" id="KW-0175">Coiled coil</keyword>
<sequence length="242" mass="28006">MDAVAVSLQRKIDFLQRQHRETLRELHSETERLRRQNQDLQFKLIMEPPESCRKRSSHKGQNHWPESNTFQKGIYFEQTVEDTHLPQDGNLGHQMKHGEDASETTTAGRPALVSEAKGGLITSLHPLRIHCNPSQPPRAPTLQECEVIIRQLYNANSLQSQDILRIKAVLKDIVFNKRITPENYILTKVYLADDQRDRPVCQANTVDRMILPALKQSLGISFAERQRRTRAMQRSRLRRTVT</sequence>
<dbReference type="Pfam" id="PF14917">
    <property type="entry name" value="CCDC74_C"/>
    <property type="match status" value="1"/>
</dbReference>
<evidence type="ECO:0000256" key="1">
    <source>
        <dbReference type="ARBA" id="ARBA00023054"/>
    </source>
</evidence>
<proteinExistence type="predicted"/>
<organism evidence="5 6">
    <name type="scientific">Pygocentrus nattereri</name>
    <name type="common">Red-bellied piranha</name>
    <dbReference type="NCBI Taxonomy" id="42514"/>
    <lineage>
        <taxon>Eukaryota</taxon>
        <taxon>Metazoa</taxon>
        <taxon>Chordata</taxon>
        <taxon>Craniata</taxon>
        <taxon>Vertebrata</taxon>
        <taxon>Euteleostomi</taxon>
        <taxon>Actinopterygii</taxon>
        <taxon>Neopterygii</taxon>
        <taxon>Teleostei</taxon>
        <taxon>Ostariophysi</taxon>
        <taxon>Characiformes</taxon>
        <taxon>Characoidei</taxon>
        <taxon>Pygocentrus</taxon>
    </lineage>
</organism>
<dbReference type="Pfam" id="PF14916">
    <property type="entry name" value="CCDC92"/>
    <property type="match status" value="1"/>
</dbReference>
<accession>A0A3B4BVZ9</accession>
<reference evidence="5" key="3">
    <citation type="submission" date="2025-09" db="UniProtKB">
        <authorList>
            <consortium name="Ensembl"/>
        </authorList>
    </citation>
    <scope>IDENTIFICATION</scope>
</reference>
<dbReference type="PANTHER" id="PTHR14882:SF5">
    <property type="entry name" value="COILED-COIL DOMAIN CONTAINING 74A"/>
    <property type="match status" value="1"/>
</dbReference>
<dbReference type="GeneTree" id="ENSGT00940000167368"/>
<dbReference type="InterPro" id="IPR029422">
    <property type="entry name" value="CCDC74_C"/>
</dbReference>
<evidence type="ECO:0000313" key="5">
    <source>
        <dbReference type="Ensembl" id="ENSPNAP00000002680.1"/>
    </source>
</evidence>
<keyword evidence="6" id="KW-1185">Reference proteome</keyword>
<dbReference type="AlphaFoldDB" id="A0A3B4BVZ9"/>
<feature type="domain" description="CCDC92/74 N-terminal" evidence="3">
    <location>
        <begin position="7"/>
        <end position="57"/>
    </location>
</feature>
<dbReference type="InterPro" id="IPR040370">
    <property type="entry name" value="CCDC74A/CCDC74B/CCDC92"/>
</dbReference>